<keyword evidence="3" id="KW-1185">Reference proteome</keyword>
<dbReference type="EMBL" id="JAMOIM010000004">
    <property type="protein sequence ID" value="MCW6508023.1"/>
    <property type="molecule type" value="Genomic_DNA"/>
</dbReference>
<reference evidence="2" key="1">
    <citation type="submission" date="2022-05" db="EMBL/GenBank/DDBJ databases">
        <authorList>
            <person name="Pankratov T."/>
        </authorList>
    </citation>
    <scope>NUCLEOTIDE SEQUENCE</scope>
    <source>
        <strain evidence="2">BP6-180914</strain>
    </source>
</reference>
<organism evidence="2 3">
    <name type="scientific">Lichenifustis flavocetrariae</name>
    <dbReference type="NCBI Taxonomy" id="2949735"/>
    <lineage>
        <taxon>Bacteria</taxon>
        <taxon>Pseudomonadati</taxon>
        <taxon>Pseudomonadota</taxon>
        <taxon>Alphaproteobacteria</taxon>
        <taxon>Hyphomicrobiales</taxon>
        <taxon>Lichenihabitantaceae</taxon>
        <taxon>Lichenifustis</taxon>
    </lineage>
</organism>
<dbReference type="PANTHER" id="PTHR46211">
    <property type="entry name" value="GLYCEROPHOSPHORYL DIESTER PHOSPHODIESTERASE"/>
    <property type="match status" value="1"/>
</dbReference>
<feature type="domain" description="GP-PDE" evidence="1">
    <location>
        <begin position="11"/>
        <end position="261"/>
    </location>
</feature>
<protein>
    <submittedName>
        <fullName evidence="2">Glycerophosphodiester phosphodiesterase</fullName>
    </submittedName>
</protein>
<dbReference type="GO" id="GO:0008081">
    <property type="term" value="F:phosphoric diester hydrolase activity"/>
    <property type="evidence" value="ECO:0007669"/>
    <property type="project" value="InterPro"/>
</dbReference>
<dbReference type="SUPFAM" id="SSF51695">
    <property type="entry name" value="PLC-like phosphodiesterases"/>
    <property type="match status" value="1"/>
</dbReference>
<dbReference type="Proteomes" id="UP001165667">
    <property type="component" value="Unassembled WGS sequence"/>
</dbReference>
<dbReference type="PANTHER" id="PTHR46211:SF1">
    <property type="entry name" value="GLYCEROPHOSPHODIESTER PHOSPHODIESTERASE, CYTOPLASMIC"/>
    <property type="match status" value="1"/>
</dbReference>
<dbReference type="GO" id="GO:0006629">
    <property type="term" value="P:lipid metabolic process"/>
    <property type="evidence" value="ECO:0007669"/>
    <property type="project" value="InterPro"/>
</dbReference>
<evidence type="ECO:0000313" key="2">
    <source>
        <dbReference type="EMBL" id="MCW6508023.1"/>
    </source>
</evidence>
<evidence type="ECO:0000313" key="3">
    <source>
        <dbReference type="Proteomes" id="UP001165667"/>
    </source>
</evidence>
<proteinExistence type="predicted"/>
<gene>
    <name evidence="2" type="ORF">M8523_08310</name>
</gene>
<accession>A0AA41YW19</accession>
<dbReference type="Gene3D" id="3.20.20.190">
    <property type="entry name" value="Phosphatidylinositol (PI) phosphodiesterase"/>
    <property type="match status" value="1"/>
</dbReference>
<dbReference type="InterPro" id="IPR030395">
    <property type="entry name" value="GP_PDE_dom"/>
</dbReference>
<name>A0AA41YW19_9HYPH</name>
<sequence>MAADAFAWLVARPIAHRGLHDRTAARFENTASAAKAAVEGGFAIECDVQRAADGEAMVFHDFTLDRLTGETGPVAARSARQLSEVSVGGTQDRIPTLPDFLALIAGRVPLICEVKSAFDGDVRLADRVLDVIASYGGPAAIKSFDPAVIAHLRARAPARIPLGIVAEASYDDPEWHGLSATGKRDLAALVHFPETRPDFLSYWVENLPHAAPTLFRAALGRPVMTWTVRTIAQREAARLWADQIVFEGFIPDEMPHQTAFVSSRR</sequence>
<dbReference type="PROSITE" id="PS51704">
    <property type="entry name" value="GP_PDE"/>
    <property type="match status" value="1"/>
</dbReference>
<dbReference type="InterPro" id="IPR017946">
    <property type="entry name" value="PLC-like_Pdiesterase_TIM-brl"/>
</dbReference>
<evidence type="ECO:0000259" key="1">
    <source>
        <dbReference type="PROSITE" id="PS51704"/>
    </source>
</evidence>
<dbReference type="Pfam" id="PF03009">
    <property type="entry name" value="GDPD"/>
    <property type="match status" value="1"/>
</dbReference>
<dbReference type="AlphaFoldDB" id="A0AA41YW19"/>
<dbReference type="RefSeq" id="WP_282584377.1">
    <property type="nucleotide sequence ID" value="NZ_JAMOIM010000004.1"/>
</dbReference>
<comment type="caution">
    <text evidence="2">The sequence shown here is derived from an EMBL/GenBank/DDBJ whole genome shotgun (WGS) entry which is preliminary data.</text>
</comment>